<evidence type="ECO:0000259" key="6">
    <source>
        <dbReference type="Pfam" id="PF02837"/>
    </source>
</evidence>
<dbReference type="SUPFAM" id="SSF51445">
    <property type="entry name" value="(Trans)glycosidases"/>
    <property type="match status" value="1"/>
</dbReference>
<dbReference type="Pfam" id="PF02836">
    <property type="entry name" value="Glyco_hydro_2_C"/>
    <property type="match status" value="1"/>
</dbReference>
<feature type="domain" description="Glycosyl hydrolases family 2 sugar binding" evidence="6">
    <location>
        <begin position="14"/>
        <end position="150"/>
    </location>
</feature>
<evidence type="ECO:0000256" key="3">
    <source>
        <dbReference type="ARBA" id="ARBA00023295"/>
    </source>
</evidence>
<dbReference type="InterPro" id="IPR008979">
    <property type="entry name" value="Galactose-bd-like_sf"/>
</dbReference>
<dbReference type="RefSeq" id="WP_064468921.1">
    <property type="nucleotide sequence ID" value="NZ_LDJR01000061.1"/>
</dbReference>
<dbReference type="Gene3D" id="2.60.40.10">
    <property type="entry name" value="Immunoglobulins"/>
    <property type="match status" value="1"/>
</dbReference>
<protein>
    <submittedName>
        <fullName evidence="7">Uncharacterized protein</fullName>
    </submittedName>
</protein>
<dbReference type="Gene3D" id="2.60.120.260">
    <property type="entry name" value="Galactose-binding domain-like"/>
    <property type="match status" value="1"/>
</dbReference>
<dbReference type="InterPro" id="IPR006102">
    <property type="entry name" value="Ig-like_GH2"/>
</dbReference>
<dbReference type="PANTHER" id="PTHR42732">
    <property type="entry name" value="BETA-GALACTOSIDASE"/>
    <property type="match status" value="1"/>
</dbReference>
<dbReference type="EMBL" id="LDJR01000061">
    <property type="protein sequence ID" value="OAK67130.1"/>
    <property type="molecule type" value="Genomic_DNA"/>
</dbReference>
<feature type="domain" description="Glycoside hydrolase family 2 immunoglobulin-like beta-sandwich" evidence="4">
    <location>
        <begin position="182"/>
        <end position="289"/>
    </location>
</feature>
<dbReference type="SUPFAM" id="SSF49303">
    <property type="entry name" value="beta-Galactosidase/glucuronidase domain"/>
    <property type="match status" value="1"/>
</dbReference>
<proteinExistence type="inferred from homology"/>
<comment type="caution">
    <text evidence="7">The sequence shown here is derived from an EMBL/GenBank/DDBJ whole genome shotgun (WGS) entry which is preliminary data.</text>
</comment>
<name>A0A177ZIF3_9BACI</name>
<comment type="similarity">
    <text evidence="1">Belongs to the glycosyl hydrolase 2 family.</text>
</comment>
<dbReference type="Pfam" id="PF00703">
    <property type="entry name" value="Glyco_hydro_2"/>
    <property type="match status" value="1"/>
</dbReference>
<evidence type="ECO:0000259" key="4">
    <source>
        <dbReference type="Pfam" id="PF00703"/>
    </source>
</evidence>
<dbReference type="OrthoDB" id="9814867at2"/>
<dbReference type="GO" id="GO:0005975">
    <property type="term" value="P:carbohydrate metabolic process"/>
    <property type="evidence" value="ECO:0007669"/>
    <property type="project" value="InterPro"/>
</dbReference>
<dbReference type="AlphaFoldDB" id="A0A177ZIF3"/>
<keyword evidence="8" id="KW-1185">Reference proteome</keyword>
<evidence type="ECO:0000313" key="7">
    <source>
        <dbReference type="EMBL" id="OAK67130.1"/>
    </source>
</evidence>
<dbReference type="InterPro" id="IPR013783">
    <property type="entry name" value="Ig-like_fold"/>
</dbReference>
<dbReference type="Proteomes" id="UP000077881">
    <property type="component" value="Unassembled WGS sequence"/>
</dbReference>
<organism evidence="7 8">
    <name type="scientific">Lederbergia galactosidilytica</name>
    <dbReference type="NCBI Taxonomy" id="217031"/>
    <lineage>
        <taxon>Bacteria</taxon>
        <taxon>Bacillati</taxon>
        <taxon>Bacillota</taxon>
        <taxon>Bacilli</taxon>
        <taxon>Bacillales</taxon>
        <taxon>Bacillaceae</taxon>
        <taxon>Lederbergia</taxon>
    </lineage>
</organism>
<dbReference type="GO" id="GO:0004553">
    <property type="term" value="F:hydrolase activity, hydrolyzing O-glycosyl compounds"/>
    <property type="evidence" value="ECO:0007669"/>
    <property type="project" value="InterPro"/>
</dbReference>
<dbReference type="STRING" id="217031.ABB05_21445"/>
<accession>A0A177ZIF3</accession>
<dbReference type="Gene3D" id="3.20.20.80">
    <property type="entry name" value="Glycosidases"/>
    <property type="match status" value="1"/>
</dbReference>
<evidence type="ECO:0000256" key="1">
    <source>
        <dbReference type="ARBA" id="ARBA00007401"/>
    </source>
</evidence>
<keyword evidence="2" id="KW-0378">Hydrolase</keyword>
<dbReference type="PATRIC" id="fig|217031.6.peg.4659"/>
<feature type="domain" description="Glycoside hydrolase family 2 catalytic" evidence="5">
    <location>
        <begin position="295"/>
        <end position="503"/>
    </location>
</feature>
<dbReference type="Pfam" id="PF02837">
    <property type="entry name" value="Glyco_hydro_2_N"/>
    <property type="match status" value="1"/>
</dbReference>
<dbReference type="InterPro" id="IPR006103">
    <property type="entry name" value="Glyco_hydro_2_cat"/>
</dbReference>
<keyword evidence="3" id="KW-0326">Glycosidase</keyword>
<evidence type="ECO:0000256" key="2">
    <source>
        <dbReference type="ARBA" id="ARBA00022801"/>
    </source>
</evidence>
<dbReference type="PANTHER" id="PTHR42732:SF1">
    <property type="entry name" value="BETA-MANNOSIDASE"/>
    <property type="match status" value="1"/>
</dbReference>
<gene>
    <name evidence="7" type="ORF">ABB05_21445</name>
</gene>
<evidence type="ECO:0000313" key="8">
    <source>
        <dbReference type="Proteomes" id="UP000077881"/>
    </source>
</evidence>
<dbReference type="InterPro" id="IPR017853">
    <property type="entry name" value="GH"/>
</dbReference>
<dbReference type="InterPro" id="IPR036156">
    <property type="entry name" value="Beta-gal/glucu_dom_sf"/>
</dbReference>
<dbReference type="InterPro" id="IPR051913">
    <property type="entry name" value="GH2_Domain-Containing"/>
</dbReference>
<reference evidence="7 8" key="1">
    <citation type="submission" date="2015-05" db="EMBL/GenBank/DDBJ databases">
        <title>Comparison of genome.</title>
        <authorList>
            <person name="Zheng Z."/>
            <person name="Sun M."/>
        </authorList>
    </citation>
    <scope>NUCLEOTIDE SEQUENCE [LARGE SCALE GENOMIC DNA]</scope>
    <source>
        <strain evidence="7 8">G25-74</strain>
    </source>
</reference>
<dbReference type="SUPFAM" id="SSF49785">
    <property type="entry name" value="Galactose-binding domain-like"/>
    <property type="match status" value="1"/>
</dbReference>
<sequence>MHSQKMKEQNFSVSLSENWHFTIDPNDLLQLYEIGADLPETTIHATGSWEEQGFGSKTDHEPIGTWKKEREYEGVAWYVKDVFVPEEVSDQYVFLVLRGVRWHTELWIDGMFVGKGESLSSHHRFDITSCIQAGKKQRFVIRVDNTMKYSLHESHIHSYHTSTNWGGITGGIALETEKPYTIQDIHLIPDVKKKSVELRVKIDRRKCQDMSGWTLIAKVIQHDGIMDAEALEVIPEEKNGHFVKQHLHIQLGDEAIFWSPDNPYLYELELILRHHDEVYDVKKTTFGLRNLETAGRQILLNGKPIFLTGYVDCCIFPQTGYPIWDVDYYRMQFRIVKGYGFNHVRLHGWTPPKPFWEAADLEGMLVQTELPHWSKQYLNRRKSANNETHGFLKRELERIIRSLQLHPSFVMLSLGNELISAEGHPQLNEMVQFARKLDCSRLYTDNTGFGELPSLDREGDYFTPTFNWHPPYNIEHAALPDTTLDYEEITRLENKPLIAHEHGQFTMYVRPFEAEKYKGILKPHWLEAINETLEVKNVSERVQDFINATGIHLVRSLKEAMEKARRTNGLAGIQLLDIRDFPGQGHATVGILDVFWDSKQIVKPEEFRQFNEQTILLMRAKKRTYFQGEILSADLEVSHFGEPITSAILLWELKADNKRIEKGRKEVSFISGDGITEIIKVRVPLRSEEARRLTLSASLDYEGKSVTNEWDFWEFPRQKLPQHPERIWTNIGAIRSVLYGARVEGMIGIEQHSFKAEEDVDLLITDQLSRDVLQNLVDGGSVWLMAQKDRQYDEVLTKYLPIFWNYIWFPQQRGTTMGMLIHEHPVLKNFPNDQYSDWHWFHLVDNTVALGMELLPKVKPIVEVIDNFNRAKHLAYAYEVQVGKGKLFVSTFNLANRETMKRPEANYLFFEILQYIQSKEFSPEVRISVGELLGIFKVRSLIEMNYE</sequence>
<evidence type="ECO:0000259" key="5">
    <source>
        <dbReference type="Pfam" id="PF02836"/>
    </source>
</evidence>
<dbReference type="InterPro" id="IPR006104">
    <property type="entry name" value="Glyco_hydro_2_N"/>
</dbReference>